<gene>
    <name evidence="1" type="ORF">SEVIR_7G263000v2</name>
</gene>
<evidence type="ECO:0000313" key="2">
    <source>
        <dbReference type="Proteomes" id="UP000298652"/>
    </source>
</evidence>
<reference evidence="1" key="1">
    <citation type="submission" date="2019-03" db="EMBL/GenBank/DDBJ databases">
        <title>WGS assembly of Setaria viridis.</title>
        <authorList>
            <person name="Huang P."/>
            <person name="Jenkins J."/>
            <person name="Grimwood J."/>
            <person name="Barry K."/>
            <person name="Healey A."/>
            <person name="Mamidi S."/>
            <person name="Sreedasyam A."/>
            <person name="Shu S."/>
            <person name="Feldman M."/>
            <person name="Wu J."/>
            <person name="Yu Y."/>
            <person name="Chen C."/>
            <person name="Johnson J."/>
            <person name="Rokhsar D."/>
            <person name="Baxter I."/>
            <person name="Schmutz J."/>
            <person name="Brutnell T."/>
            <person name="Kellogg E."/>
        </authorList>
    </citation>
    <scope>NUCLEOTIDE SEQUENCE [LARGE SCALE GENOMIC DNA]</scope>
</reference>
<accession>A0A4U6TVE3</accession>
<name>A0A4U6TVE3_SETVI</name>
<protein>
    <submittedName>
        <fullName evidence="1">Uncharacterized protein</fullName>
    </submittedName>
</protein>
<dbReference type="Gramene" id="TKW06781">
    <property type="protein sequence ID" value="TKW06781"/>
    <property type="gene ID" value="SEVIR_7G263000v2"/>
</dbReference>
<evidence type="ECO:0000313" key="1">
    <source>
        <dbReference type="EMBL" id="TKW06781.1"/>
    </source>
</evidence>
<organism evidence="1 2">
    <name type="scientific">Setaria viridis</name>
    <name type="common">Green bristlegrass</name>
    <name type="synonym">Setaria italica subsp. viridis</name>
    <dbReference type="NCBI Taxonomy" id="4556"/>
    <lineage>
        <taxon>Eukaryota</taxon>
        <taxon>Viridiplantae</taxon>
        <taxon>Streptophyta</taxon>
        <taxon>Embryophyta</taxon>
        <taxon>Tracheophyta</taxon>
        <taxon>Spermatophyta</taxon>
        <taxon>Magnoliopsida</taxon>
        <taxon>Liliopsida</taxon>
        <taxon>Poales</taxon>
        <taxon>Poaceae</taxon>
        <taxon>PACMAD clade</taxon>
        <taxon>Panicoideae</taxon>
        <taxon>Panicodae</taxon>
        <taxon>Paniceae</taxon>
        <taxon>Cenchrinae</taxon>
        <taxon>Setaria</taxon>
    </lineage>
</organism>
<dbReference type="EMBL" id="CM016558">
    <property type="protein sequence ID" value="TKW06781.1"/>
    <property type="molecule type" value="Genomic_DNA"/>
</dbReference>
<sequence length="110" mass="12697">MHMTLSCAIYPCQRAWRWRSCRSDYPLPSLDSMDYETHMQSSSLDYQPVRGVIVFTILLLLKTPPEMDPFVVCCCLSARSTGVTHGKINTDLSAEIRRHARDGRRYETRV</sequence>
<dbReference type="Proteomes" id="UP000298652">
    <property type="component" value="Chromosome 7"/>
</dbReference>
<dbReference type="AlphaFoldDB" id="A0A4U6TVE3"/>
<keyword evidence="2" id="KW-1185">Reference proteome</keyword>
<proteinExistence type="predicted"/>